<comment type="caution">
    <text evidence="1">The sequence shown here is derived from an EMBL/GenBank/DDBJ whole genome shotgun (WGS) entry which is preliminary data.</text>
</comment>
<evidence type="ECO:0000313" key="1">
    <source>
        <dbReference type="EMBL" id="KFA89041.1"/>
    </source>
</evidence>
<dbReference type="InterPro" id="IPR011754">
    <property type="entry name" value="Mxa_paralog_2268"/>
</dbReference>
<organism evidence="1 2">
    <name type="scientific">Archangium violaceum Cb vi76</name>
    <dbReference type="NCBI Taxonomy" id="1406225"/>
    <lineage>
        <taxon>Bacteria</taxon>
        <taxon>Pseudomonadati</taxon>
        <taxon>Myxococcota</taxon>
        <taxon>Myxococcia</taxon>
        <taxon>Myxococcales</taxon>
        <taxon>Cystobacterineae</taxon>
        <taxon>Archangiaceae</taxon>
        <taxon>Archangium</taxon>
    </lineage>
</organism>
<gene>
    <name evidence="1" type="ORF">Q664_37420</name>
</gene>
<reference evidence="1 2" key="1">
    <citation type="submission" date="2014-07" db="EMBL/GenBank/DDBJ databases">
        <title>Draft Genome Sequence of Gephyronic Acid Producer, Cystobacter violaceus Strain Cb vi76.</title>
        <authorList>
            <person name="Stevens D.C."/>
            <person name="Young J."/>
            <person name="Carmichael R."/>
            <person name="Tan J."/>
            <person name="Taylor R.E."/>
        </authorList>
    </citation>
    <scope>NUCLEOTIDE SEQUENCE [LARGE SCALE GENOMIC DNA]</scope>
    <source>
        <strain evidence="1 2">Cb vi76</strain>
    </source>
</reference>
<evidence type="ECO:0000313" key="2">
    <source>
        <dbReference type="Proteomes" id="UP000028547"/>
    </source>
</evidence>
<dbReference type="AlphaFoldDB" id="A0A084SKQ6"/>
<dbReference type="Pfam" id="PF09544">
    <property type="entry name" value="DUF2381"/>
    <property type="match status" value="1"/>
</dbReference>
<proteinExistence type="predicted"/>
<dbReference type="EMBL" id="JPMI01000266">
    <property type="protein sequence ID" value="KFA89041.1"/>
    <property type="molecule type" value="Genomic_DNA"/>
</dbReference>
<name>A0A084SKQ6_9BACT</name>
<dbReference type="RefSeq" id="WP_043406657.1">
    <property type="nucleotide sequence ID" value="NZ_JPMI01000266.1"/>
</dbReference>
<protein>
    <submittedName>
        <fullName evidence="1">Uncharacterized protein</fullName>
    </submittedName>
</protein>
<sequence length="82" mass="9155">MLSRQSAEEPVRTGEKKEFALRTSRDEIQPGESGYIAVVADKSAFTSKDGPVHLVLELFRHDGLQQAVVLLDHRIVEEKGTH</sequence>
<dbReference type="Proteomes" id="UP000028547">
    <property type="component" value="Unassembled WGS sequence"/>
</dbReference>
<accession>A0A084SKQ6</accession>